<protein>
    <submittedName>
        <fullName evidence="1">Uncharacterized protein</fullName>
    </submittedName>
</protein>
<reference evidence="1 2" key="1">
    <citation type="submission" date="2018-03" db="EMBL/GenBank/DDBJ databases">
        <title>Genomic Encyclopedia of Archaeal and Bacterial Type Strains, Phase II (KMG-II): from individual species to whole genera.</title>
        <authorList>
            <person name="Goeker M."/>
        </authorList>
    </citation>
    <scope>NUCLEOTIDE SEQUENCE [LARGE SCALE GENOMIC DNA]</scope>
    <source>
        <strain evidence="1 2">DSM 18107</strain>
    </source>
</reference>
<dbReference type="EMBL" id="PYGK01000018">
    <property type="protein sequence ID" value="PSL23328.1"/>
    <property type="molecule type" value="Genomic_DNA"/>
</dbReference>
<name>A0A2P8FNN0_9BACT</name>
<dbReference type="AlphaFoldDB" id="A0A2P8FNN0"/>
<proteinExistence type="predicted"/>
<organism evidence="1 2">
    <name type="scientific">Chitinophaga ginsengisoli</name>
    <dbReference type="NCBI Taxonomy" id="363837"/>
    <lineage>
        <taxon>Bacteria</taxon>
        <taxon>Pseudomonadati</taxon>
        <taxon>Bacteroidota</taxon>
        <taxon>Chitinophagia</taxon>
        <taxon>Chitinophagales</taxon>
        <taxon>Chitinophagaceae</taxon>
        <taxon>Chitinophaga</taxon>
    </lineage>
</organism>
<evidence type="ECO:0000313" key="2">
    <source>
        <dbReference type="Proteomes" id="UP000240978"/>
    </source>
</evidence>
<dbReference type="OrthoDB" id="956134at2"/>
<keyword evidence="2" id="KW-1185">Reference proteome</keyword>
<dbReference type="Proteomes" id="UP000240978">
    <property type="component" value="Unassembled WGS sequence"/>
</dbReference>
<sequence length="131" mass="16002">MVLIEEFRIGNYLLVDNKLRRVWCIENRERNTEDKVIGFENDDNDCEFEIAKSERFERVKINDQILLNLGFSFHTYFKLWQRKRPERTYSIELDADYFPLDFSHQPIVKNMLYLHQLQNLFFIIQGEELSF</sequence>
<accession>A0A2P8FNN0</accession>
<dbReference type="RefSeq" id="WP_106605442.1">
    <property type="nucleotide sequence ID" value="NZ_PYGK01000018.1"/>
</dbReference>
<gene>
    <name evidence="1" type="ORF">CLV42_11843</name>
</gene>
<evidence type="ECO:0000313" key="1">
    <source>
        <dbReference type="EMBL" id="PSL23328.1"/>
    </source>
</evidence>
<comment type="caution">
    <text evidence="1">The sequence shown here is derived from an EMBL/GenBank/DDBJ whole genome shotgun (WGS) entry which is preliminary data.</text>
</comment>